<organism evidence="2 3">
    <name type="scientific">Digitaria exilis</name>
    <dbReference type="NCBI Taxonomy" id="1010633"/>
    <lineage>
        <taxon>Eukaryota</taxon>
        <taxon>Viridiplantae</taxon>
        <taxon>Streptophyta</taxon>
        <taxon>Embryophyta</taxon>
        <taxon>Tracheophyta</taxon>
        <taxon>Spermatophyta</taxon>
        <taxon>Magnoliopsida</taxon>
        <taxon>Liliopsida</taxon>
        <taxon>Poales</taxon>
        <taxon>Poaceae</taxon>
        <taxon>PACMAD clade</taxon>
        <taxon>Panicoideae</taxon>
        <taxon>Panicodae</taxon>
        <taxon>Paniceae</taxon>
        <taxon>Anthephorinae</taxon>
        <taxon>Digitaria</taxon>
    </lineage>
</organism>
<evidence type="ECO:0000313" key="3">
    <source>
        <dbReference type="Proteomes" id="UP000636709"/>
    </source>
</evidence>
<reference evidence="2" key="1">
    <citation type="submission" date="2020-07" db="EMBL/GenBank/DDBJ databases">
        <title>Genome sequence and genetic diversity analysis of an under-domesticated orphan crop, white fonio (Digitaria exilis).</title>
        <authorList>
            <person name="Bennetzen J.L."/>
            <person name="Chen S."/>
            <person name="Ma X."/>
            <person name="Wang X."/>
            <person name="Yssel A.E.J."/>
            <person name="Chaluvadi S.R."/>
            <person name="Johnson M."/>
            <person name="Gangashetty P."/>
            <person name="Hamidou F."/>
            <person name="Sanogo M.D."/>
            <person name="Zwaenepoel A."/>
            <person name="Wallace J."/>
            <person name="Van De Peer Y."/>
            <person name="Van Deynze A."/>
        </authorList>
    </citation>
    <scope>NUCLEOTIDE SEQUENCE</scope>
    <source>
        <tissue evidence="2">Leaves</tissue>
    </source>
</reference>
<evidence type="ECO:0000256" key="1">
    <source>
        <dbReference type="SAM" id="MobiDB-lite"/>
    </source>
</evidence>
<dbReference type="OrthoDB" id="693878at2759"/>
<feature type="compositionally biased region" description="Pro residues" evidence="1">
    <location>
        <begin position="58"/>
        <end position="76"/>
    </location>
</feature>
<dbReference type="InterPro" id="IPR021470">
    <property type="entry name" value="DUF3123"/>
</dbReference>
<feature type="region of interest" description="Disordered" evidence="1">
    <location>
        <begin position="223"/>
        <end position="245"/>
    </location>
</feature>
<dbReference type="EMBL" id="JACEFO010002270">
    <property type="protein sequence ID" value="KAF8669556.1"/>
    <property type="molecule type" value="Genomic_DNA"/>
</dbReference>
<proteinExistence type="predicted"/>
<gene>
    <name evidence="2" type="ORF">HU200_051362</name>
</gene>
<dbReference type="AlphaFoldDB" id="A0A835AMV2"/>
<accession>A0A835AMV2</accession>
<dbReference type="Proteomes" id="UP000636709">
    <property type="component" value="Unassembled WGS sequence"/>
</dbReference>
<feature type="region of interest" description="Disordered" evidence="1">
    <location>
        <begin position="163"/>
        <end position="210"/>
    </location>
</feature>
<protein>
    <submittedName>
        <fullName evidence="2">Uncharacterized protein</fullName>
    </submittedName>
</protein>
<comment type="caution">
    <text evidence="2">The sequence shown here is derived from an EMBL/GenBank/DDBJ whole genome shotgun (WGS) entry which is preliminary data.</text>
</comment>
<name>A0A835AMV2_9POAL</name>
<sequence>MPTMTVLSPAMRRLRHQGIEIRQRMTTALAPTGAIAKKKKPSPPPPYASVLALPAPLPRSIPAPTATRPPSPPSEPNPAEVAVVKSTRIGKGAQVRVRTRVGTAACTGQPIVLWLRAVVNAAEDDDGYLHVTYSYANSKLPRVARVAPSDVRMHHDDVPHAANAAEGGAASSGGSCSAVTTSSDDRSARRPLQQSKAAPRRPTVAGKKLPLLKKYEKEMGSMSKAILGSSQKKKKGYPRLRVVVA</sequence>
<evidence type="ECO:0000313" key="2">
    <source>
        <dbReference type="EMBL" id="KAF8669556.1"/>
    </source>
</evidence>
<feature type="region of interest" description="Disordered" evidence="1">
    <location>
        <begin position="58"/>
        <end position="79"/>
    </location>
</feature>
<feature type="compositionally biased region" description="Low complexity" evidence="1">
    <location>
        <begin position="163"/>
        <end position="178"/>
    </location>
</feature>
<dbReference type="Pfam" id="PF11321">
    <property type="entry name" value="DUF3123"/>
    <property type="match status" value="1"/>
</dbReference>
<keyword evidence="3" id="KW-1185">Reference proteome</keyword>